<dbReference type="InterPro" id="IPR016040">
    <property type="entry name" value="NAD(P)-bd_dom"/>
</dbReference>
<feature type="domain" description="NAD(P)-binding" evidence="1">
    <location>
        <begin position="7"/>
        <end position="147"/>
    </location>
</feature>
<accession>A0A558BSI4</accession>
<name>A0A558BSI4_9BACT</name>
<dbReference type="InterPro" id="IPR051604">
    <property type="entry name" value="Ergot_Alk_Oxidoreductase"/>
</dbReference>
<dbReference type="InterPro" id="IPR036291">
    <property type="entry name" value="NAD(P)-bd_dom_sf"/>
</dbReference>
<dbReference type="Pfam" id="PF13460">
    <property type="entry name" value="NAD_binding_10"/>
    <property type="match status" value="1"/>
</dbReference>
<dbReference type="Proteomes" id="UP000317624">
    <property type="component" value="Unassembled WGS sequence"/>
</dbReference>
<dbReference type="OrthoDB" id="3763081at2"/>
<sequence>MKIIVTGSLGNISKPLATELVQQGHAVTVISSQPDRQAAIEALGATAAIGSFEDADFLAATFAGADALYAMIGGGHREADSRAYFQRIGQHYAQAIQQAGVRRVVHLSSWGAHRDHGTGGILGSHDAEEILAAVPGLALTHLRPTSFFTNYYGFVGMIKNAGFLGANCAGNYRVALVHPRDIAAAAAEELTNPAAPAGRTIRYVASDERTQDEVAQALGAAIGRPDLRWVGFTDEQMRDNLLQNGLPASTAADIVDIYASMTNGTLAEDYEQHKPTLGKVKLEDFAKEFAAAFKGGE</sequence>
<evidence type="ECO:0000259" key="1">
    <source>
        <dbReference type="Pfam" id="PF13460"/>
    </source>
</evidence>
<evidence type="ECO:0000313" key="2">
    <source>
        <dbReference type="EMBL" id="TVT39453.1"/>
    </source>
</evidence>
<dbReference type="Gene3D" id="3.90.25.10">
    <property type="entry name" value="UDP-galactose 4-epimerase, domain 1"/>
    <property type="match status" value="1"/>
</dbReference>
<protein>
    <submittedName>
        <fullName evidence="2">NAD-dependent epimerase/dehydratase family protein</fullName>
    </submittedName>
</protein>
<dbReference type="RefSeq" id="WP_144850328.1">
    <property type="nucleotide sequence ID" value="NZ_VMRJ01000004.1"/>
</dbReference>
<gene>
    <name evidence="2" type="ORF">FNT36_17550</name>
</gene>
<reference evidence="2 3" key="1">
    <citation type="submission" date="2019-07" db="EMBL/GenBank/DDBJ databases">
        <title>Hymenobacter sp. straun FUR1 Genome sequencing and assembly.</title>
        <authorList>
            <person name="Chhetri G."/>
        </authorList>
    </citation>
    <scope>NUCLEOTIDE SEQUENCE [LARGE SCALE GENOMIC DNA]</scope>
    <source>
        <strain evidence="2 3">Fur1</strain>
    </source>
</reference>
<dbReference type="SUPFAM" id="SSF51735">
    <property type="entry name" value="NAD(P)-binding Rossmann-fold domains"/>
    <property type="match status" value="1"/>
</dbReference>
<proteinExistence type="predicted"/>
<keyword evidence="3" id="KW-1185">Reference proteome</keyword>
<dbReference type="PANTHER" id="PTHR43162:SF1">
    <property type="entry name" value="PRESTALK A DIFFERENTIATION PROTEIN A"/>
    <property type="match status" value="1"/>
</dbReference>
<dbReference type="Gene3D" id="3.40.50.720">
    <property type="entry name" value="NAD(P)-binding Rossmann-like Domain"/>
    <property type="match status" value="1"/>
</dbReference>
<dbReference type="AlphaFoldDB" id="A0A558BSI4"/>
<dbReference type="PANTHER" id="PTHR43162">
    <property type="match status" value="1"/>
</dbReference>
<evidence type="ECO:0000313" key="3">
    <source>
        <dbReference type="Proteomes" id="UP000317624"/>
    </source>
</evidence>
<dbReference type="EMBL" id="VMRJ01000004">
    <property type="protein sequence ID" value="TVT39453.1"/>
    <property type="molecule type" value="Genomic_DNA"/>
</dbReference>
<comment type="caution">
    <text evidence="2">The sequence shown here is derived from an EMBL/GenBank/DDBJ whole genome shotgun (WGS) entry which is preliminary data.</text>
</comment>
<organism evidence="2 3">
    <name type="scientific">Hymenobacter setariae</name>
    <dbReference type="NCBI Taxonomy" id="2594794"/>
    <lineage>
        <taxon>Bacteria</taxon>
        <taxon>Pseudomonadati</taxon>
        <taxon>Bacteroidota</taxon>
        <taxon>Cytophagia</taxon>
        <taxon>Cytophagales</taxon>
        <taxon>Hymenobacteraceae</taxon>
        <taxon>Hymenobacter</taxon>
    </lineage>
</organism>